<dbReference type="InterPro" id="IPR002934">
    <property type="entry name" value="Polymerase_NTP_transf_dom"/>
</dbReference>
<comment type="activity regulation">
    <text evidence="7">Uridylyltransferase (UTase) activity is inhibited by glutamine, while glutamine activates uridylyl-removing (UR) activity.</text>
</comment>
<comment type="cofactor">
    <cofactor evidence="7">
        <name>Mg(2+)</name>
        <dbReference type="ChEBI" id="CHEBI:18420"/>
    </cofactor>
</comment>
<sequence length="916" mass="102714">MPAHSAKSVLKSLGSQPIRDAADLRAKLVPELKNLLEEAHREAQGKLLESNNGLVCARYFCDRMDELVRIVHDAVVRHLYPAANPSSGERLAVAATGGYGRGTLAPGSDVDLLFLLPYKQTAWGESVVEAMLYVLWDLKLKVGHATRSVEECLREAHGDMTIRTSLLEARFLFGDRELFDNLEKRFEQEIVATSAAEFVDAKLKERDARVAKAGASRYLVEPNVKDGKGGLRDLNTLFWIAKYVYRVKEPKELVKAGLFTQGEFNLFSRCEEFLWRVRCHMHFATGRAEERLTFDLQRSIAERIGYAPRGGLSAVERFMKAYFLIAKDVGDLTAIVCAELEARQTKRRPMLDRMFGRFRRQRGGALVGDDFTVDNNRLNVACDEAFERDPVNLIRLFWLADRHNLAIHPDATRLATRSLRLIGPNLRNDPEANKLFLEIITSRNAPEVVLRRMNETGLLGRLIPDFGRIVAMMQFNMYHHYTVDEHLIRSVGVLTEIEAGQLESEHPLANKIFPTIRNRRALYVAVFLHDIAKGRPEDHSTAGAAIARKLGPRFGLTEAETETVAWLVQYHLLMSNTAQSRDLSDPATIKSFAEVVQTMERLKLLLVLTIADIKAVGPGTWTGWKGQLLRNLYQETEVFLGGGAVDLARSERVRIAQERLRAELPDWTDAEFEAYAARHTPGYWLKTDETRRANQARLLRETDRAGHTVRTTYETDQFRGVTEFTILSPDHPRLLAIITGACAASGGNIVDAQIFTTTDGMALDTIVLSRAFDRDEDELRRAGRVAKAIEQALKGEVKIADLVDGKRPAKERSKAFHVPPEVAIDNSLSSRQTVIEVSGLDRPGLLYDLTTALGKLNLNIASAHIVTFGEKAVDVFYVTDLTGTKVTHVGRQATITRTLLEVFKAEETEPLQRRSA</sequence>
<name>A0A1B2EIB7_9HYPH</name>
<dbReference type="Pfam" id="PF01909">
    <property type="entry name" value="NTP_transf_2"/>
    <property type="match status" value="1"/>
</dbReference>
<keyword evidence="4 7" id="KW-0378">Hydrolase</keyword>
<evidence type="ECO:0000256" key="7">
    <source>
        <dbReference type="HAMAP-Rule" id="MF_00277"/>
    </source>
</evidence>
<dbReference type="CDD" id="cd04899">
    <property type="entry name" value="ACT_ACR-UUR-like_2"/>
    <property type="match status" value="1"/>
</dbReference>
<dbReference type="Pfam" id="PF01966">
    <property type="entry name" value="HD"/>
    <property type="match status" value="1"/>
</dbReference>
<dbReference type="Gene3D" id="3.30.70.260">
    <property type="match status" value="1"/>
</dbReference>
<dbReference type="RefSeq" id="WP_099510738.1">
    <property type="nucleotide sequence ID" value="NZ_CP016616.1"/>
</dbReference>
<dbReference type="InterPro" id="IPR013546">
    <property type="entry name" value="PII_UdlTrfase/GS_AdlTrfase"/>
</dbReference>
<organism evidence="10">
    <name type="scientific">Microvirga ossetica</name>
    <dbReference type="NCBI Taxonomy" id="1882682"/>
    <lineage>
        <taxon>Bacteria</taxon>
        <taxon>Pseudomonadati</taxon>
        <taxon>Pseudomonadota</taxon>
        <taxon>Alphaproteobacteria</taxon>
        <taxon>Hyphomicrobiales</taxon>
        <taxon>Methylobacteriaceae</taxon>
        <taxon>Microvirga</taxon>
    </lineage>
</organism>
<dbReference type="Pfam" id="PF08335">
    <property type="entry name" value="GlnD_UR_UTase"/>
    <property type="match status" value="1"/>
</dbReference>
<dbReference type="InterPro" id="IPR045865">
    <property type="entry name" value="ACT-like_dom_sf"/>
</dbReference>
<dbReference type="Gene3D" id="1.10.3090.10">
    <property type="entry name" value="cca-adding enzyme, domain 2"/>
    <property type="match status" value="1"/>
</dbReference>
<evidence type="ECO:0000259" key="9">
    <source>
        <dbReference type="PROSITE" id="PS51831"/>
    </source>
</evidence>
<dbReference type="CDD" id="cd04900">
    <property type="entry name" value="ACT_UUR-like_1"/>
    <property type="match status" value="1"/>
</dbReference>
<dbReference type="AlphaFoldDB" id="A0A1B2EIB7"/>
<dbReference type="OrthoDB" id="9758038at2"/>
<dbReference type="InterPro" id="IPR043519">
    <property type="entry name" value="NT_sf"/>
</dbReference>
<keyword evidence="1 7" id="KW-0808">Transferase</keyword>
<dbReference type="InterPro" id="IPR006674">
    <property type="entry name" value="HD_domain"/>
</dbReference>
<dbReference type="PANTHER" id="PTHR47320">
    <property type="entry name" value="BIFUNCTIONAL URIDYLYLTRANSFERASE/URIDYLYL-REMOVING ENZYME"/>
    <property type="match status" value="1"/>
</dbReference>
<evidence type="ECO:0000256" key="6">
    <source>
        <dbReference type="ARBA" id="ARBA00023268"/>
    </source>
</evidence>
<feature type="region of interest" description="Uridylyltransferase" evidence="7">
    <location>
        <begin position="1"/>
        <end position="365"/>
    </location>
</feature>
<keyword evidence="3" id="KW-0677">Repeat</keyword>
<dbReference type="SUPFAM" id="SSF81301">
    <property type="entry name" value="Nucleotidyltransferase"/>
    <property type="match status" value="1"/>
</dbReference>
<keyword evidence="5 7" id="KW-0460">Magnesium</keyword>
<reference evidence="10" key="1">
    <citation type="submission" date="2016-07" db="EMBL/GenBank/DDBJ databases">
        <title>Microvirga ossetica sp. nov. a new species of rhizobia isolated from root nodules of the legume species Vicia alpestris Steven originated from North Ossetia region in the Caucasus.</title>
        <authorList>
            <person name="Safronova V.I."/>
            <person name="Kuznetsova I.G."/>
            <person name="Sazanova A.L."/>
            <person name="Belimov A."/>
            <person name="Andronov E."/>
            <person name="Osledkin Y.S."/>
            <person name="Onishchuk O.P."/>
            <person name="Kurchak O.N."/>
            <person name="Shaposhnikov A.I."/>
            <person name="Willems A."/>
            <person name="Tikhonovich I.A."/>
        </authorList>
    </citation>
    <scope>NUCLEOTIDE SEQUENCE [LARGE SCALE GENOMIC DNA]</scope>
    <source>
        <strain evidence="10">V5/3M</strain>
    </source>
</reference>
<dbReference type="NCBIfam" id="TIGR01693">
    <property type="entry name" value="UTase_glnD"/>
    <property type="match status" value="1"/>
</dbReference>
<gene>
    <name evidence="7" type="primary">glnD</name>
    <name evidence="10" type="ORF">BB934_17035</name>
</gene>
<dbReference type="CDD" id="cd00077">
    <property type="entry name" value="HDc"/>
    <property type="match status" value="1"/>
</dbReference>
<keyword evidence="6 7" id="KW-0511">Multifunctional enzyme</keyword>
<comment type="similarity">
    <text evidence="7">Belongs to the GlnD family.</text>
</comment>
<dbReference type="PROSITE" id="PS51831">
    <property type="entry name" value="HD"/>
    <property type="match status" value="1"/>
</dbReference>
<dbReference type="GO" id="GO:0008773">
    <property type="term" value="F:[protein-PII] uridylyltransferase activity"/>
    <property type="evidence" value="ECO:0007669"/>
    <property type="project" value="UniProtKB-UniRule"/>
</dbReference>
<dbReference type="SMART" id="SM00471">
    <property type="entry name" value="HDc"/>
    <property type="match status" value="1"/>
</dbReference>
<comment type="domain">
    <text evidence="7">Has four distinct domains: an N-terminal nucleotidyltransferase (NT) domain responsible for UTase activity, a central HD domain that encodes UR activity, and two C-terminal ACT domains that seem to have a role in glutamine sensing.</text>
</comment>
<dbReference type="EC" id="2.7.7.59" evidence="7"/>
<evidence type="ECO:0000256" key="1">
    <source>
        <dbReference type="ARBA" id="ARBA00022679"/>
    </source>
</evidence>
<dbReference type="InterPro" id="IPR002912">
    <property type="entry name" value="ACT_dom"/>
</dbReference>
<comment type="function">
    <text evidence="7">Modifies, by uridylylation and deuridylylation, the PII regulatory proteins (GlnB and homologs), in response to the nitrogen status of the cell that GlnD senses through the glutamine level. Under low glutamine levels, catalyzes the conversion of the PII proteins and UTP to PII-UMP and PPi, while under higher glutamine levels, GlnD hydrolyzes PII-UMP to PII and UMP (deuridylylation). Thus, controls uridylylation state and activity of the PII proteins, and plays an important role in the regulation of nitrogen metabolism.</text>
</comment>
<evidence type="ECO:0000256" key="4">
    <source>
        <dbReference type="ARBA" id="ARBA00022801"/>
    </source>
</evidence>
<protein>
    <recommendedName>
        <fullName evidence="7">Bifunctional uridylyltransferase/uridylyl-removing enzyme</fullName>
        <shortName evidence="7">UTase/UR</shortName>
    </recommendedName>
    <alternativeName>
        <fullName evidence="7">Bifunctional [protein-PII] modification enzyme</fullName>
    </alternativeName>
    <alternativeName>
        <fullName evidence="7">Bifunctional nitrogen sensor protein</fullName>
    </alternativeName>
    <domain>
        <recommendedName>
            <fullName evidence="7">[Protein-PII] uridylyltransferase</fullName>
            <shortName evidence="7">PII uridylyltransferase</shortName>
            <shortName evidence="7">UTase</shortName>
            <ecNumber evidence="7">2.7.7.59</ecNumber>
        </recommendedName>
    </domain>
    <domain>
        <recommendedName>
            <fullName evidence="7">[Protein-PII]-UMP uridylyl-removing enzyme</fullName>
            <shortName evidence="7">UR</shortName>
            <ecNumber evidence="7">3.1.4.-</ecNumber>
        </recommendedName>
    </domain>
</protein>
<proteinExistence type="inferred from homology"/>
<accession>A0A1B2EIB7</accession>
<dbReference type="PROSITE" id="PS51671">
    <property type="entry name" value="ACT"/>
    <property type="match status" value="2"/>
</dbReference>
<dbReference type="SUPFAM" id="SSF81891">
    <property type="entry name" value="Poly A polymerase C-terminal region-like"/>
    <property type="match status" value="1"/>
</dbReference>
<dbReference type="EC" id="3.1.4.-" evidence="7"/>
<dbReference type="PANTHER" id="PTHR47320:SF1">
    <property type="entry name" value="BIFUNCTIONAL URIDYLYLTRANSFERASE_URIDYLYL-REMOVING ENZYME"/>
    <property type="match status" value="1"/>
</dbReference>
<evidence type="ECO:0000259" key="8">
    <source>
        <dbReference type="PROSITE" id="PS51671"/>
    </source>
</evidence>
<comment type="catalytic activity">
    <reaction evidence="7">
        <text>[protein-PII]-uridylyl-L-tyrosine + H2O = [protein-PII]-L-tyrosine + UMP + H(+)</text>
        <dbReference type="Rhea" id="RHEA:48600"/>
        <dbReference type="Rhea" id="RHEA-COMP:12147"/>
        <dbReference type="Rhea" id="RHEA-COMP:12148"/>
        <dbReference type="ChEBI" id="CHEBI:15377"/>
        <dbReference type="ChEBI" id="CHEBI:15378"/>
        <dbReference type="ChEBI" id="CHEBI:46858"/>
        <dbReference type="ChEBI" id="CHEBI:57865"/>
        <dbReference type="ChEBI" id="CHEBI:90602"/>
    </reaction>
</comment>
<comment type="catalytic activity">
    <reaction evidence="7">
        <text>[protein-PII]-L-tyrosine + UTP = [protein-PII]-uridylyl-L-tyrosine + diphosphate</text>
        <dbReference type="Rhea" id="RHEA:13673"/>
        <dbReference type="Rhea" id="RHEA-COMP:12147"/>
        <dbReference type="Rhea" id="RHEA-COMP:12148"/>
        <dbReference type="ChEBI" id="CHEBI:33019"/>
        <dbReference type="ChEBI" id="CHEBI:46398"/>
        <dbReference type="ChEBI" id="CHEBI:46858"/>
        <dbReference type="ChEBI" id="CHEBI:90602"/>
        <dbReference type="EC" id="2.7.7.59"/>
    </reaction>
</comment>
<dbReference type="GO" id="GO:0008081">
    <property type="term" value="F:phosphoric diester hydrolase activity"/>
    <property type="evidence" value="ECO:0007669"/>
    <property type="project" value="UniProtKB-UniRule"/>
</dbReference>
<dbReference type="InterPro" id="IPR010043">
    <property type="entry name" value="UTase/UR"/>
</dbReference>
<evidence type="ECO:0000313" key="10">
    <source>
        <dbReference type="EMBL" id="ANY79720.1"/>
    </source>
</evidence>
<evidence type="ECO:0000256" key="5">
    <source>
        <dbReference type="ARBA" id="ARBA00022842"/>
    </source>
</evidence>
<dbReference type="NCBIfam" id="NF003467">
    <property type="entry name" value="PRK05092.1"/>
    <property type="match status" value="1"/>
</dbReference>
<dbReference type="Pfam" id="PF01842">
    <property type="entry name" value="ACT"/>
    <property type="match status" value="1"/>
</dbReference>
<dbReference type="SUPFAM" id="SSF81593">
    <property type="entry name" value="Nucleotidyltransferase substrate binding subunit/domain"/>
    <property type="match status" value="1"/>
</dbReference>
<dbReference type="GO" id="GO:0006808">
    <property type="term" value="P:regulation of nitrogen utilization"/>
    <property type="evidence" value="ECO:0007669"/>
    <property type="project" value="UniProtKB-UniRule"/>
</dbReference>
<dbReference type="SUPFAM" id="SSF55021">
    <property type="entry name" value="ACT-like"/>
    <property type="match status" value="2"/>
</dbReference>
<dbReference type="EMBL" id="CP016616">
    <property type="protein sequence ID" value="ANY79720.1"/>
    <property type="molecule type" value="Genomic_DNA"/>
</dbReference>
<feature type="domain" description="ACT" evidence="8">
    <location>
        <begin position="723"/>
        <end position="805"/>
    </location>
</feature>
<dbReference type="PIRSF" id="PIRSF006288">
    <property type="entry name" value="PII_uridyltransf"/>
    <property type="match status" value="1"/>
</dbReference>
<keyword evidence="2 7" id="KW-0548">Nucleotidyltransferase</keyword>
<dbReference type="CDD" id="cd05401">
    <property type="entry name" value="NT_GlnE_GlnD_like"/>
    <property type="match status" value="1"/>
</dbReference>
<feature type="domain" description="ACT" evidence="8">
    <location>
        <begin position="834"/>
        <end position="913"/>
    </location>
</feature>
<dbReference type="HAMAP" id="MF_00277">
    <property type="entry name" value="PII_uridylyl_transf"/>
    <property type="match status" value="1"/>
</dbReference>
<dbReference type="KEGG" id="moc:BB934_17035"/>
<evidence type="ECO:0000256" key="2">
    <source>
        <dbReference type="ARBA" id="ARBA00022695"/>
    </source>
</evidence>
<comment type="caution">
    <text evidence="7">Lacks conserved residue(s) required for the propagation of feature annotation.</text>
</comment>
<evidence type="ECO:0000256" key="3">
    <source>
        <dbReference type="ARBA" id="ARBA00022737"/>
    </source>
</evidence>
<dbReference type="InterPro" id="IPR003607">
    <property type="entry name" value="HD/PDEase_dom"/>
</dbReference>
<feature type="domain" description="HD" evidence="9">
    <location>
        <begin position="483"/>
        <end position="605"/>
    </location>
</feature>